<sequence>MIHPFSHSRSSLQSVRDSISNQVSAEVHLYEQNADILDLLTVTERSATGPSVSDMMGWLHDAERHFRQQFPRRKTVLQTLRPDDLSLLESAPKRWTSLECPSAGDHIRGLPAVKRTKPTHRQGPIVRNPKILLDEAPSALDTESEQIVQSAYFIWSQQVLLAARRRKDERITTIYFEWVL</sequence>
<gene>
    <name evidence="1" type="ORF">KUCAC02_030973</name>
</gene>
<protein>
    <submittedName>
        <fullName evidence="1">Uncharacterized protein</fullName>
    </submittedName>
</protein>
<evidence type="ECO:0000313" key="2">
    <source>
        <dbReference type="Proteomes" id="UP001057452"/>
    </source>
</evidence>
<keyword evidence="2" id="KW-1185">Reference proteome</keyword>
<accession>A0ACB9XL53</accession>
<evidence type="ECO:0000313" key="1">
    <source>
        <dbReference type="EMBL" id="KAI4827588.1"/>
    </source>
</evidence>
<organism evidence="1 2">
    <name type="scientific">Chaenocephalus aceratus</name>
    <name type="common">Blackfin icefish</name>
    <name type="synonym">Chaenichthys aceratus</name>
    <dbReference type="NCBI Taxonomy" id="36190"/>
    <lineage>
        <taxon>Eukaryota</taxon>
        <taxon>Metazoa</taxon>
        <taxon>Chordata</taxon>
        <taxon>Craniata</taxon>
        <taxon>Vertebrata</taxon>
        <taxon>Euteleostomi</taxon>
        <taxon>Actinopterygii</taxon>
        <taxon>Neopterygii</taxon>
        <taxon>Teleostei</taxon>
        <taxon>Neoteleostei</taxon>
        <taxon>Acanthomorphata</taxon>
        <taxon>Eupercaria</taxon>
        <taxon>Perciformes</taxon>
        <taxon>Notothenioidei</taxon>
        <taxon>Channichthyidae</taxon>
        <taxon>Chaenocephalus</taxon>
    </lineage>
</organism>
<comment type="caution">
    <text evidence="1">The sequence shown here is derived from an EMBL/GenBank/DDBJ whole genome shotgun (WGS) entry which is preliminary data.</text>
</comment>
<dbReference type="Proteomes" id="UP001057452">
    <property type="component" value="Chromosome 5"/>
</dbReference>
<name>A0ACB9XL53_CHAAC</name>
<proteinExistence type="predicted"/>
<reference evidence="1" key="1">
    <citation type="submission" date="2022-05" db="EMBL/GenBank/DDBJ databases">
        <title>Chromosome-level genome of Chaenocephalus aceratus.</title>
        <authorList>
            <person name="Park H."/>
        </authorList>
    </citation>
    <scope>NUCLEOTIDE SEQUENCE</scope>
    <source>
        <strain evidence="1">KU_202001</strain>
    </source>
</reference>
<dbReference type="EMBL" id="CM043789">
    <property type="protein sequence ID" value="KAI4827588.1"/>
    <property type="molecule type" value="Genomic_DNA"/>
</dbReference>